<gene>
    <name evidence="1" type="ORF">FXF36_12075</name>
</gene>
<keyword evidence="1" id="KW-0282">Flagellum</keyword>
<organism evidence="1 2">
    <name type="scientific">Pseudobutyrivibrio xylanivorans</name>
    <dbReference type="NCBI Taxonomy" id="185007"/>
    <lineage>
        <taxon>Bacteria</taxon>
        <taxon>Bacillati</taxon>
        <taxon>Bacillota</taxon>
        <taxon>Clostridia</taxon>
        <taxon>Lachnospirales</taxon>
        <taxon>Lachnospiraceae</taxon>
        <taxon>Pseudobutyrivibrio</taxon>
    </lineage>
</organism>
<dbReference type="AlphaFoldDB" id="A0A5P6VS76"/>
<dbReference type="RefSeq" id="WP_151624432.1">
    <property type="nucleotide sequence ID" value="NZ_CP043028.1"/>
</dbReference>
<reference evidence="2" key="1">
    <citation type="submission" date="2019-08" db="EMBL/GenBank/DDBJ databases">
        <title>Complete Genome Sequence of the Polysaccharide-Degrading Rumen Bacterium Pseudobutyrivibrio xylanivorans MA3014.</title>
        <authorList>
            <person name="Palevich N."/>
            <person name="Maclean P.H."/>
            <person name="Kelly W.J."/>
            <person name="Leahy S.C."/>
            <person name="Rakonjac J."/>
            <person name="Attwood G.T."/>
        </authorList>
    </citation>
    <scope>NUCLEOTIDE SEQUENCE [LARGE SCALE GENOMIC DNA]</scope>
    <source>
        <strain evidence="2">MA3014</strain>
    </source>
</reference>
<proteinExistence type="predicted"/>
<dbReference type="OrthoDB" id="1938931at2"/>
<accession>A0A5P6VS76</accession>
<sequence length="630" mass="69197">MNINTGFNPYNSGMIANAADRTKMASSQSLTGSPTDTLKEGEVFEGSVNSIENGKVVIGLANGQTMNARLDPGVSLVPGQSVFFEVKSNDGNLVQIRPVNLNGLDANPTLLKALSFANITASERTINMVNSMMQNSMSINPENLTAMNRVVLSNPEVDVPTLVTMSKYGLEITPENIQMFQNYANDKAALNDNFQIISDMLPKLMESEELSTTDVINLNSQLKTIFVDGLDNEAGAQGLVNEAETLDGTVTSKDIVPTANQQNTDVTIAKPDVLEAFETEPGKNIIGEASEKTVINTQQMSQMSEEALGIETASTEAAAKPAGALQNQQEMENAIRQQSGSDVGTQALNSFASEKQISSFNTLLNSLPDFPKDNLEVFGENGTLKADANIKEVFREITNYFENHPDIPKETLNDIIKTPLYKGLLKNLIADSFSMEPKNVTKPGEISKLYERVLKQSDALEKLVSAFNNKAAETIKNQTAEIKQNVNFMNSANEMYNFVQIPLKMYNQNTDGMLYVRQNKRSSYEEGEEITAFLHFDMEYLGPTDVFISLKEVKVGCKWNLANESSLQLIEDNIDILTERLAAKGFTVTSEMTCGAPRASFVEDFLEAPPINTETTSDGLVHRYSFDMRA</sequence>
<dbReference type="KEGG" id="pxv:FXF36_12075"/>
<evidence type="ECO:0000313" key="1">
    <source>
        <dbReference type="EMBL" id="QFJ55555.1"/>
    </source>
</evidence>
<protein>
    <submittedName>
        <fullName evidence="1">Flagellar hook-length control protein FliK</fullName>
    </submittedName>
</protein>
<keyword evidence="1" id="KW-0966">Cell projection</keyword>
<keyword evidence="1" id="KW-0969">Cilium</keyword>
<dbReference type="EMBL" id="CP043028">
    <property type="protein sequence ID" value="QFJ55555.1"/>
    <property type="molecule type" value="Genomic_DNA"/>
</dbReference>
<dbReference type="Proteomes" id="UP000327030">
    <property type="component" value="Chromosome 1"/>
</dbReference>
<name>A0A5P6VS76_PSEXY</name>
<evidence type="ECO:0000313" key="2">
    <source>
        <dbReference type="Proteomes" id="UP000327030"/>
    </source>
</evidence>